<reference evidence="2" key="2">
    <citation type="submission" date="2019-10" db="EMBL/GenBank/DDBJ databases">
        <title>Conservation and host-specific expression of non-tandemly repeated heterogenous ribosome RNA gene in arbuscular mycorrhizal fungi.</title>
        <authorList>
            <person name="Maeda T."/>
            <person name="Kobayashi Y."/>
            <person name="Nakagawa T."/>
            <person name="Ezawa T."/>
            <person name="Yamaguchi K."/>
            <person name="Bino T."/>
            <person name="Nishimoto Y."/>
            <person name="Shigenobu S."/>
            <person name="Kawaguchi M."/>
        </authorList>
    </citation>
    <scope>NUCLEOTIDE SEQUENCE</scope>
    <source>
        <strain evidence="2">HR1</strain>
    </source>
</reference>
<comment type="caution">
    <text evidence="1">The sequence shown here is derived from an EMBL/GenBank/DDBJ whole genome shotgun (WGS) entry which is preliminary data.</text>
</comment>
<dbReference type="PROSITE" id="PS51354">
    <property type="entry name" value="GLUTAREDOXIN_2"/>
    <property type="match status" value="1"/>
</dbReference>
<gene>
    <name evidence="2" type="ORF">RCL2_002575700</name>
    <name evidence="1" type="ORF">RclHR1_04400007</name>
</gene>
<evidence type="ECO:0000313" key="2">
    <source>
        <dbReference type="EMBL" id="GES99248.1"/>
    </source>
</evidence>
<name>A0A2Z6RII1_9GLOM</name>
<dbReference type="EMBL" id="BEXD01003780">
    <property type="protein sequence ID" value="GBC01984.1"/>
    <property type="molecule type" value="Genomic_DNA"/>
</dbReference>
<sequence length="87" mass="10113">MILNHKPKVELEIDDLSPVVIFSKSYYCHTVFTTGKIYTFNVSCFTKYFDNRVDKRDDADEFKQALIKTTYRSTFPNVFIDVSSIGV</sequence>
<dbReference type="AlphaFoldDB" id="A0A2Z6RII1"/>
<evidence type="ECO:0000313" key="3">
    <source>
        <dbReference type="Proteomes" id="UP000247702"/>
    </source>
</evidence>
<dbReference type="InterPro" id="IPR036249">
    <property type="entry name" value="Thioredoxin-like_sf"/>
</dbReference>
<dbReference type="Proteomes" id="UP000247702">
    <property type="component" value="Unassembled WGS sequence"/>
</dbReference>
<reference evidence="1 3" key="1">
    <citation type="submission" date="2017-11" db="EMBL/GenBank/DDBJ databases">
        <title>The genome of Rhizophagus clarus HR1 reveals common genetic basis of auxotrophy among arbuscular mycorrhizal fungi.</title>
        <authorList>
            <person name="Kobayashi Y."/>
        </authorList>
    </citation>
    <scope>NUCLEOTIDE SEQUENCE [LARGE SCALE GENOMIC DNA]</scope>
    <source>
        <strain evidence="1 3">HR1</strain>
    </source>
</reference>
<accession>A0A2Z6RII1</accession>
<dbReference type="OrthoDB" id="423313at2759"/>
<dbReference type="EMBL" id="BLAL01000278">
    <property type="protein sequence ID" value="GES99248.1"/>
    <property type="molecule type" value="Genomic_DNA"/>
</dbReference>
<keyword evidence="3" id="KW-1185">Reference proteome</keyword>
<proteinExistence type="predicted"/>
<dbReference type="STRING" id="94130.A0A2Z6RII1"/>
<dbReference type="Proteomes" id="UP000615446">
    <property type="component" value="Unassembled WGS sequence"/>
</dbReference>
<organism evidence="1 3">
    <name type="scientific">Rhizophagus clarus</name>
    <dbReference type="NCBI Taxonomy" id="94130"/>
    <lineage>
        <taxon>Eukaryota</taxon>
        <taxon>Fungi</taxon>
        <taxon>Fungi incertae sedis</taxon>
        <taxon>Mucoromycota</taxon>
        <taxon>Glomeromycotina</taxon>
        <taxon>Glomeromycetes</taxon>
        <taxon>Glomerales</taxon>
        <taxon>Glomeraceae</taxon>
        <taxon>Rhizophagus</taxon>
    </lineage>
</organism>
<protein>
    <submittedName>
        <fullName evidence="2">Thioredoxin-like protein</fullName>
    </submittedName>
</protein>
<dbReference type="SUPFAM" id="SSF52833">
    <property type="entry name" value="Thioredoxin-like"/>
    <property type="match status" value="1"/>
</dbReference>
<evidence type="ECO:0000313" key="1">
    <source>
        <dbReference type="EMBL" id="GBC01984.1"/>
    </source>
</evidence>
<dbReference type="Gene3D" id="3.40.30.10">
    <property type="entry name" value="Glutaredoxin"/>
    <property type="match status" value="1"/>
</dbReference>